<dbReference type="GeneID" id="98615226"/>
<dbReference type="Proteomes" id="UP000001947">
    <property type="component" value="Chromosome"/>
</dbReference>
<feature type="signal peptide" evidence="1">
    <location>
        <begin position="1"/>
        <end position="23"/>
    </location>
</feature>
<dbReference type="InterPro" id="IPR019198">
    <property type="entry name" value="Beta_propeller_containing"/>
</dbReference>
<gene>
    <name evidence="2" type="ordered locus">Sde_3617</name>
</gene>
<reference evidence="2 3" key="1">
    <citation type="journal article" date="2008" name="PLoS Genet.">
        <title>Complete genome sequence of the complex carbohydrate-degrading marine bacterium, Saccharophagus degradans strain 2-40 T.</title>
        <authorList>
            <person name="Weiner R.M."/>
            <person name="Taylor L.E.II."/>
            <person name="Henrissat B."/>
            <person name="Hauser L."/>
            <person name="Land M."/>
            <person name="Coutinho P.M."/>
            <person name="Rancurel C."/>
            <person name="Saunders E.H."/>
            <person name="Longmire A.G."/>
            <person name="Zhang H."/>
            <person name="Bayer E.A."/>
            <person name="Gilbert H.J."/>
            <person name="Larimer F."/>
            <person name="Zhulin I.B."/>
            <person name="Ekborg N.A."/>
            <person name="Lamed R."/>
            <person name="Richardson P.M."/>
            <person name="Borovok I."/>
            <person name="Hutcheson S."/>
        </authorList>
    </citation>
    <scope>NUCLEOTIDE SEQUENCE [LARGE SCALE GENOMIC DNA]</scope>
    <source>
        <strain evidence="3">2-40 / ATCC 43961 / DSM 17024</strain>
    </source>
</reference>
<dbReference type="EMBL" id="CP000282">
    <property type="protein sequence ID" value="ABD82872.1"/>
    <property type="molecule type" value="Genomic_DNA"/>
</dbReference>
<keyword evidence="1" id="KW-0732">Signal</keyword>
<dbReference type="OrthoDB" id="7439267at2"/>
<proteinExistence type="predicted"/>
<name>Q21EK7_SACD2</name>
<sequence>MNTKYLLIRLTLLVFAGCGLAYANPDTTTSLKRFESEEVAIEQAEKAQSIIYKINSLAHQLYLEKLKATDIFIEDNPVFGGRTDYVHEILGELEDTRERGGSSDSMDKGAIVQRIGDYLIMLRHGHLYSIHVEKKLEKADSLRLKLGEVGQGTLFNKLFISNNTLIIVGKNNTKKQSEYVFVEFSDNGSFKRKKTYFVEEKVRCSTIRVSYIQCYSSASSQRVIDNKLIIINKNNPYLPVESGNESSVFNLQVTKVDENGAIISRSLLFDRNEIYSSIVDGKYLSIHFLAECSIDQEEFRCSGKTILGGNLDESYITQDAAYFWVSGHRWSPDLSKIKEEDIRYLASSQYGHAAITRSVLYQMPLGDQPVSAIKLTGSPLGGEAFKGTNTHLYFVALYNPNRLRVDFYNNSPGESRFISIPRKLFEPEKIIELPTEHYSRLSYDHHGNKIAIFHDNYVFFSSYIGRTQSSLKVTSIENPTEIRSTVINANFIQLYPLGQGIAVFAYNNQTETNFILTVKLGSDWGKHDELIFPKYIGESERRTIIKAGNYLTNKNGSILTVARTAREDESYSIEGITFEKDDITNMSYIWISPDLNLNLMANVEGKEEIKWNLSPCDGSCLSWDFLSRAIFWENRIFSLLKFEVIEGVRKGNEIEELQRIDIRYD</sequence>
<feature type="chain" id="PRO_5004199820" evidence="1">
    <location>
        <begin position="24"/>
        <end position="665"/>
    </location>
</feature>
<evidence type="ECO:0000256" key="1">
    <source>
        <dbReference type="SAM" id="SignalP"/>
    </source>
</evidence>
<accession>Q21EK7</accession>
<protein>
    <submittedName>
        <fullName evidence="2">Uncharacterized protein</fullName>
    </submittedName>
</protein>
<dbReference type="RefSeq" id="WP_011470087.1">
    <property type="nucleotide sequence ID" value="NC_007912.1"/>
</dbReference>
<dbReference type="AlphaFoldDB" id="Q21EK7"/>
<dbReference type="eggNOG" id="COG4880">
    <property type="taxonomic scope" value="Bacteria"/>
</dbReference>
<organism evidence="2 3">
    <name type="scientific">Saccharophagus degradans (strain 2-40 / ATCC 43961 / DSM 17024)</name>
    <dbReference type="NCBI Taxonomy" id="203122"/>
    <lineage>
        <taxon>Bacteria</taxon>
        <taxon>Pseudomonadati</taxon>
        <taxon>Pseudomonadota</taxon>
        <taxon>Gammaproteobacteria</taxon>
        <taxon>Cellvibrionales</taxon>
        <taxon>Cellvibrionaceae</taxon>
        <taxon>Saccharophagus</taxon>
    </lineage>
</organism>
<dbReference type="HOGENOM" id="CLU_412710_0_0_6"/>
<dbReference type="KEGG" id="sde:Sde_3617"/>
<dbReference type="STRING" id="203122.Sde_3617"/>
<keyword evidence="3" id="KW-1185">Reference proteome</keyword>
<evidence type="ECO:0000313" key="2">
    <source>
        <dbReference type="EMBL" id="ABD82872.1"/>
    </source>
</evidence>
<dbReference type="Pfam" id="PF09826">
    <property type="entry name" value="Beta_propel"/>
    <property type="match status" value="1"/>
</dbReference>
<evidence type="ECO:0000313" key="3">
    <source>
        <dbReference type="Proteomes" id="UP000001947"/>
    </source>
</evidence>